<feature type="transmembrane region" description="Helical" evidence="1">
    <location>
        <begin position="98"/>
        <end position="118"/>
    </location>
</feature>
<sequence>MILDGLLTDFGLIALSVITTMIVVGLAAGAALQGRSDTQALFPIMFGLSVIGTVAGVTGGTSRDGVVGDIVPAALALIGTVSIYVFGAQPAKDREPLVAFGAAAFALSLGLGYAVGAANRGQSDAYLRILARCDAVFSNDAVLTNDAAFLRAANLWGEACSEVWASDHANTADNARSTEGERHRQALIARAQYELHLLRERISD</sequence>
<dbReference type="AlphaFoldDB" id="A0A0L1JM80"/>
<evidence type="ECO:0000313" key="2">
    <source>
        <dbReference type="EMBL" id="KNG92864.1"/>
    </source>
</evidence>
<keyword evidence="3" id="KW-1185">Reference proteome</keyword>
<evidence type="ECO:0000313" key="3">
    <source>
        <dbReference type="Proteomes" id="UP000036938"/>
    </source>
</evidence>
<proteinExistence type="predicted"/>
<keyword evidence="1" id="KW-0812">Transmembrane</keyword>
<dbReference type="Proteomes" id="UP000036938">
    <property type="component" value="Unassembled WGS sequence"/>
</dbReference>
<keyword evidence="1" id="KW-0472">Membrane</keyword>
<protein>
    <submittedName>
        <fullName evidence="2">Uncharacterized protein</fullName>
    </submittedName>
</protein>
<organism evidence="2 3">
    <name type="scientific">Pseudaestuariivita atlantica</name>
    <dbReference type="NCBI Taxonomy" id="1317121"/>
    <lineage>
        <taxon>Bacteria</taxon>
        <taxon>Pseudomonadati</taxon>
        <taxon>Pseudomonadota</taxon>
        <taxon>Alphaproteobacteria</taxon>
        <taxon>Rhodobacterales</taxon>
        <taxon>Paracoccaceae</taxon>
        <taxon>Pseudaestuariivita</taxon>
    </lineage>
</organism>
<feature type="transmembrane region" description="Helical" evidence="1">
    <location>
        <begin position="66"/>
        <end position="86"/>
    </location>
</feature>
<comment type="caution">
    <text evidence="2">The sequence shown here is derived from an EMBL/GenBank/DDBJ whole genome shotgun (WGS) entry which is preliminary data.</text>
</comment>
<name>A0A0L1JM80_9RHOB</name>
<dbReference type="RefSeq" id="WP_050531814.1">
    <property type="nucleotide sequence ID" value="NZ_AQQZ01000007.1"/>
</dbReference>
<feature type="transmembrane region" description="Helical" evidence="1">
    <location>
        <begin position="12"/>
        <end position="34"/>
    </location>
</feature>
<feature type="transmembrane region" description="Helical" evidence="1">
    <location>
        <begin position="40"/>
        <end position="59"/>
    </location>
</feature>
<dbReference type="EMBL" id="AQQZ01000007">
    <property type="protein sequence ID" value="KNG92864.1"/>
    <property type="molecule type" value="Genomic_DNA"/>
</dbReference>
<gene>
    <name evidence="2" type="ORF">ATO11_15495</name>
</gene>
<dbReference type="STRING" id="1317121.ATO11_15495"/>
<reference evidence="2 3" key="1">
    <citation type="journal article" date="2015" name="Int. J. Syst. Evol. Microbiol.">
        <title>Aestuariivita atlantica sp. nov., isolated from deep sea sediment of the Atlantic Ocean.</title>
        <authorList>
            <person name="Li G."/>
            <person name="Lai Q."/>
            <person name="Du Y."/>
            <person name="Liu X."/>
            <person name="Sun F."/>
            <person name="Shao Z."/>
        </authorList>
    </citation>
    <scope>NUCLEOTIDE SEQUENCE [LARGE SCALE GENOMIC DNA]</scope>
    <source>
        <strain evidence="2 3">22II-S11-z3</strain>
    </source>
</reference>
<keyword evidence="1" id="KW-1133">Transmembrane helix</keyword>
<evidence type="ECO:0000256" key="1">
    <source>
        <dbReference type="SAM" id="Phobius"/>
    </source>
</evidence>
<accession>A0A0L1JM80</accession>